<proteinExistence type="predicted"/>
<accession>A0ABS4GPE8</accession>
<dbReference type="EMBL" id="JAGGKT010000005">
    <property type="protein sequence ID" value="MBP1932149.1"/>
    <property type="molecule type" value="Genomic_DNA"/>
</dbReference>
<name>A0ABS4GPE8_9BACL</name>
<dbReference type="Proteomes" id="UP001519343">
    <property type="component" value="Unassembled WGS sequence"/>
</dbReference>
<dbReference type="Pfam" id="PF02810">
    <property type="entry name" value="SEC-C"/>
    <property type="match status" value="1"/>
</dbReference>
<dbReference type="PANTHER" id="PTHR33747">
    <property type="entry name" value="UPF0225 PROTEIN SCO1677"/>
    <property type="match status" value="1"/>
</dbReference>
<dbReference type="SUPFAM" id="SSF103642">
    <property type="entry name" value="Sec-C motif"/>
    <property type="match status" value="1"/>
</dbReference>
<dbReference type="PANTHER" id="PTHR33747:SF1">
    <property type="entry name" value="ADENYLATE CYCLASE-ASSOCIATED CAP C-TERMINAL DOMAIN-CONTAINING PROTEIN"/>
    <property type="match status" value="1"/>
</dbReference>
<organism evidence="1 2">
    <name type="scientific">Ammoniphilus resinae</name>
    <dbReference type="NCBI Taxonomy" id="861532"/>
    <lineage>
        <taxon>Bacteria</taxon>
        <taxon>Bacillati</taxon>
        <taxon>Bacillota</taxon>
        <taxon>Bacilli</taxon>
        <taxon>Bacillales</taxon>
        <taxon>Paenibacillaceae</taxon>
        <taxon>Aneurinibacillus group</taxon>
        <taxon>Ammoniphilus</taxon>
    </lineage>
</organism>
<evidence type="ECO:0008006" key="3">
    <source>
        <dbReference type="Google" id="ProtNLM"/>
    </source>
</evidence>
<dbReference type="InterPro" id="IPR004027">
    <property type="entry name" value="SEC_C_motif"/>
</dbReference>
<dbReference type="Gene3D" id="3.10.450.50">
    <property type="match status" value="1"/>
</dbReference>
<evidence type="ECO:0000313" key="1">
    <source>
        <dbReference type="EMBL" id="MBP1932149.1"/>
    </source>
</evidence>
<keyword evidence="2" id="KW-1185">Reference proteome</keyword>
<reference evidence="1 2" key="1">
    <citation type="submission" date="2021-03" db="EMBL/GenBank/DDBJ databases">
        <title>Genomic Encyclopedia of Type Strains, Phase IV (KMG-IV): sequencing the most valuable type-strain genomes for metagenomic binning, comparative biology and taxonomic classification.</title>
        <authorList>
            <person name="Goeker M."/>
        </authorList>
    </citation>
    <scope>NUCLEOTIDE SEQUENCE [LARGE SCALE GENOMIC DNA]</scope>
    <source>
        <strain evidence="1 2">DSM 24738</strain>
    </source>
</reference>
<dbReference type="RefSeq" id="WP_342453812.1">
    <property type="nucleotide sequence ID" value="NZ_JAGGKT010000005.1"/>
</dbReference>
<protein>
    <recommendedName>
        <fullName evidence="3">Zinc chelation protein SecC</fullName>
    </recommendedName>
</protein>
<sequence length="380" mass="44046">MEFLQRIEPHLLNDDPLVLEFVLRVLEDYPAVPPEWTERLLKEAMQSKKKEFLILSHLKSHFLNDGAVQALIQGMQQRKNKKLDYEYKGLINKIKPVQAMRFKAELQPFIKREMWDFYQLLINGSEEEVWTEYGGALAELDGSPEYDHELFIKAKMLAEVIVQNGWFSQSDTDIVMREQLEEGEWFTFEGILNVYYIKLLQQKRFIPQLSSLLVRSEDVLLEEVSDALSSFQSDEVVEAVAPYVINRDSDIYSFSIIRNIKTPLATKVLLDAQNHVEEDSWELLIESLCFQLSPDVVPTIEKMVEEGYTSFITELETSLYGFYKVMGLSHPDLEKWKRIAEERNENFLQDMGLVESKPKVGRNDPCTCGSGKKYKKCCGA</sequence>
<evidence type="ECO:0000313" key="2">
    <source>
        <dbReference type="Proteomes" id="UP001519343"/>
    </source>
</evidence>
<comment type="caution">
    <text evidence="1">The sequence shown here is derived from an EMBL/GenBank/DDBJ whole genome shotgun (WGS) entry which is preliminary data.</text>
</comment>
<gene>
    <name evidence="1" type="ORF">J2Z37_002150</name>
</gene>